<gene>
    <name evidence="2" type="ORF">Q9L42_007110</name>
</gene>
<dbReference type="RefSeq" id="WP_349432445.1">
    <property type="nucleotide sequence ID" value="NZ_CP157743.1"/>
</dbReference>
<feature type="transmembrane region" description="Helical" evidence="1">
    <location>
        <begin position="6"/>
        <end position="30"/>
    </location>
</feature>
<keyword evidence="1" id="KW-0812">Transmembrane</keyword>
<organism evidence="2 3">
    <name type="scientific">Methylomarinum roseum</name>
    <dbReference type="NCBI Taxonomy" id="3067653"/>
    <lineage>
        <taxon>Bacteria</taxon>
        <taxon>Pseudomonadati</taxon>
        <taxon>Pseudomonadota</taxon>
        <taxon>Gammaproteobacteria</taxon>
        <taxon>Methylococcales</taxon>
        <taxon>Methylococcaceae</taxon>
        <taxon>Methylomarinum</taxon>
    </lineage>
</organism>
<dbReference type="KEGG" id="mech:Q9L42_007110"/>
<dbReference type="AlphaFoldDB" id="A0AAU7NY98"/>
<protein>
    <submittedName>
        <fullName evidence="2">Uncharacterized protein</fullName>
    </submittedName>
</protein>
<sequence>MIELDSAMIILMTEVLVGLLALAVVLLIMYGKRRSREHAAANELINRLEQAEISRGKKLGQLIRENCVIDNDKLKDILKEIGRCEQALYQQILQIFLKRDVAMLKEIDRYINKLAIPYCQVIQDANSASTPGDNEELEEAKAQISRLKKEGVLLSEQLQMAMKTMDEISAEYTRVFSGKQSELELENSSKKMLRIFQEAENTIRSSVKEIEDAEDQA</sequence>
<evidence type="ECO:0000313" key="2">
    <source>
        <dbReference type="EMBL" id="XBS21887.1"/>
    </source>
</evidence>
<keyword evidence="1" id="KW-1133">Transmembrane helix</keyword>
<keyword evidence="3" id="KW-1185">Reference proteome</keyword>
<keyword evidence="1" id="KW-0472">Membrane</keyword>
<dbReference type="Proteomes" id="UP001225378">
    <property type="component" value="Chromosome"/>
</dbReference>
<evidence type="ECO:0000256" key="1">
    <source>
        <dbReference type="SAM" id="Phobius"/>
    </source>
</evidence>
<accession>A0AAU7NY98</accession>
<dbReference type="EMBL" id="CP157743">
    <property type="protein sequence ID" value="XBS21887.1"/>
    <property type="molecule type" value="Genomic_DNA"/>
</dbReference>
<name>A0AAU7NY98_9GAMM</name>
<evidence type="ECO:0000313" key="3">
    <source>
        <dbReference type="Proteomes" id="UP001225378"/>
    </source>
</evidence>
<proteinExistence type="predicted"/>
<reference evidence="2 3" key="1">
    <citation type="journal article" date="2024" name="Microbiology">
        <title>Methylomarinum rosea sp. nov., a novel halophilic methanotrophic bacterium from the hypersaline Lake Elton.</title>
        <authorList>
            <person name="Suleimanov R.Z."/>
            <person name="Oshkin I.Y."/>
            <person name="Danilova O.V."/>
            <person name="Suzina N.E."/>
            <person name="Dedysh S.N."/>
        </authorList>
    </citation>
    <scope>NUCLEOTIDE SEQUENCE [LARGE SCALE GENOMIC DNA]</scope>
    <source>
        <strain evidence="2 3">Ch1-1</strain>
    </source>
</reference>